<name>A0A1I0XC21_9PSEU</name>
<dbReference type="AlphaFoldDB" id="A0A1I0XC21"/>
<reference evidence="2" key="1">
    <citation type="submission" date="2016-10" db="EMBL/GenBank/DDBJ databases">
        <authorList>
            <person name="Varghese N."/>
            <person name="Submissions S."/>
        </authorList>
    </citation>
    <scope>NUCLEOTIDE SEQUENCE [LARGE SCALE GENOMIC DNA]</scope>
    <source>
        <strain evidence="2">CGMCC 4.3568</strain>
    </source>
</reference>
<evidence type="ECO:0000313" key="1">
    <source>
        <dbReference type="EMBL" id="SFA98521.1"/>
    </source>
</evidence>
<keyword evidence="2" id="KW-1185">Reference proteome</keyword>
<dbReference type="EMBL" id="FOKG01000003">
    <property type="protein sequence ID" value="SFA98521.1"/>
    <property type="molecule type" value="Genomic_DNA"/>
</dbReference>
<accession>A0A1I0XC21</accession>
<sequence>MGGSRSVRFPVMTASEFRVLVRGRFDAPDQETRAELVAAADDHDLLRAAFTEDGTLTYERSLNGFTFRCTVTASGERAEEDARVEGELKAAEVLDNAGWPYRGLGSSATNMDDIKIRRG</sequence>
<evidence type="ECO:0000313" key="2">
    <source>
        <dbReference type="Proteomes" id="UP000243799"/>
    </source>
</evidence>
<dbReference type="InterPro" id="IPR045778">
    <property type="entry name" value="DUF6204"/>
</dbReference>
<protein>
    <submittedName>
        <fullName evidence="1">Uncharacterized protein</fullName>
    </submittedName>
</protein>
<organism evidence="1 2">
    <name type="scientific">Amycolatopsis marina</name>
    <dbReference type="NCBI Taxonomy" id="490629"/>
    <lineage>
        <taxon>Bacteria</taxon>
        <taxon>Bacillati</taxon>
        <taxon>Actinomycetota</taxon>
        <taxon>Actinomycetes</taxon>
        <taxon>Pseudonocardiales</taxon>
        <taxon>Pseudonocardiaceae</taxon>
        <taxon>Amycolatopsis</taxon>
    </lineage>
</organism>
<proteinExistence type="predicted"/>
<dbReference type="Pfam" id="PF19707">
    <property type="entry name" value="DUF6204"/>
    <property type="match status" value="1"/>
</dbReference>
<gene>
    <name evidence="1" type="ORF">SAMN05216266_10393</name>
</gene>
<dbReference type="STRING" id="490629.SAMN05216266_10393"/>
<dbReference type="Proteomes" id="UP000243799">
    <property type="component" value="Unassembled WGS sequence"/>
</dbReference>